<proteinExistence type="predicted"/>
<dbReference type="AlphaFoldDB" id="A0A0A8ZAI9"/>
<organism evidence="2">
    <name type="scientific">Arundo donax</name>
    <name type="common">Giant reed</name>
    <name type="synonym">Donax arundinaceus</name>
    <dbReference type="NCBI Taxonomy" id="35708"/>
    <lineage>
        <taxon>Eukaryota</taxon>
        <taxon>Viridiplantae</taxon>
        <taxon>Streptophyta</taxon>
        <taxon>Embryophyta</taxon>
        <taxon>Tracheophyta</taxon>
        <taxon>Spermatophyta</taxon>
        <taxon>Magnoliopsida</taxon>
        <taxon>Liliopsida</taxon>
        <taxon>Poales</taxon>
        <taxon>Poaceae</taxon>
        <taxon>PACMAD clade</taxon>
        <taxon>Arundinoideae</taxon>
        <taxon>Arundineae</taxon>
        <taxon>Arundo</taxon>
    </lineage>
</organism>
<sequence length="82" mass="8285">MRAPASLLHATTATADQPSSPSEPQPVLTVDSDMVIILASFLCALPIVLGSPSSPAEPAAASADAAPPATMTPRGRIPRPRA</sequence>
<accession>A0A0A8ZAI9</accession>
<feature type="compositionally biased region" description="Low complexity" evidence="1">
    <location>
        <begin position="53"/>
        <end position="69"/>
    </location>
</feature>
<name>A0A0A8ZAI9_ARUDO</name>
<feature type="region of interest" description="Disordered" evidence="1">
    <location>
        <begin position="1"/>
        <end position="27"/>
    </location>
</feature>
<evidence type="ECO:0000313" key="2">
    <source>
        <dbReference type="EMBL" id="JAD33740.1"/>
    </source>
</evidence>
<evidence type="ECO:0000256" key="1">
    <source>
        <dbReference type="SAM" id="MobiDB-lite"/>
    </source>
</evidence>
<feature type="region of interest" description="Disordered" evidence="1">
    <location>
        <begin position="53"/>
        <end position="82"/>
    </location>
</feature>
<reference evidence="2" key="2">
    <citation type="journal article" date="2015" name="Data Brief">
        <title>Shoot transcriptome of the giant reed, Arundo donax.</title>
        <authorList>
            <person name="Barrero R.A."/>
            <person name="Guerrero F.D."/>
            <person name="Moolhuijzen P."/>
            <person name="Goolsby J.A."/>
            <person name="Tidwell J."/>
            <person name="Bellgard S.E."/>
            <person name="Bellgard M.I."/>
        </authorList>
    </citation>
    <scope>NUCLEOTIDE SEQUENCE</scope>
    <source>
        <tissue evidence="2">Shoot tissue taken approximately 20 cm above the soil surface</tissue>
    </source>
</reference>
<protein>
    <submittedName>
        <fullName evidence="2">Uncharacterized protein</fullName>
    </submittedName>
</protein>
<reference evidence="2" key="1">
    <citation type="submission" date="2014-09" db="EMBL/GenBank/DDBJ databases">
        <authorList>
            <person name="Magalhaes I.L.F."/>
            <person name="Oliveira U."/>
            <person name="Santos F.R."/>
            <person name="Vidigal T.H.D.A."/>
            <person name="Brescovit A.D."/>
            <person name="Santos A.J."/>
        </authorList>
    </citation>
    <scope>NUCLEOTIDE SEQUENCE</scope>
    <source>
        <tissue evidence="2">Shoot tissue taken approximately 20 cm above the soil surface</tissue>
    </source>
</reference>
<dbReference type="EMBL" id="GBRH01264155">
    <property type="protein sequence ID" value="JAD33740.1"/>
    <property type="molecule type" value="Transcribed_RNA"/>
</dbReference>
<feature type="compositionally biased region" description="Polar residues" evidence="1">
    <location>
        <begin position="9"/>
        <end position="22"/>
    </location>
</feature>